<dbReference type="GeneID" id="27690659"/>
<dbReference type="EMBL" id="KQ257465">
    <property type="protein sequence ID" value="KNC97047.1"/>
    <property type="molecule type" value="Genomic_DNA"/>
</dbReference>
<keyword evidence="3" id="KW-0378">Hydrolase</keyword>
<dbReference type="InterPro" id="IPR029030">
    <property type="entry name" value="Caspase-like_dom_sf"/>
</dbReference>
<dbReference type="GO" id="GO:0005737">
    <property type="term" value="C:cytoplasm"/>
    <property type="evidence" value="ECO:0007669"/>
    <property type="project" value="TreeGrafter"/>
</dbReference>
<evidence type="ECO:0000256" key="1">
    <source>
        <dbReference type="ARBA" id="ARBA00009005"/>
    </source>
</evidence>
<feature type="region of interest" description="Disordered" evidence="4">
    <location>
        <begin position="34"/>
        <end position="170"/>
    </location>
</feature>
<comment type="similarity">
    <text evidence="1">Belongs to the peptidase C14B family.</text>
</comment>
<reference evidence="6 7" key="1">
    <citation type="submission" date="2009-08" db="EMBL/GenBank/DDBJ databases">
        <title>The Genome Sequence of Spizellomyces punctatus strain DAOM BR117.</title>
        <authorList>
            <consortium name="The Broad Institute Genome Sequencing Platform"/>
            <person name="Russ C."/>
            <person name="Cuomo C."/>
            <person name="Shea T."/>
            <person name="Young S.K."/>
            <person name="Zeng Q."/>
            <person name="Koehrsen M."/>
            <person name="Haas B."/>
            <person name="Borodovsky M."/>
            <person name="Guigo R."/>
            <person name="Alvarado L."/>
            <person name="Berlin A."/>
            <person name="Bochicchio J."/>
            <person name="Borenstein D."/>
            <person name="Chapman S."/>
            <person name="Chen Z."/>
            <person name="Engels R."/>
            <person name="Freedman E."/>
            <person name="Gellesch M."/>
            <person name="Goldberg J."/>
            <person name="Griggs A."/>
            <person name="Gujja S."/>
            <person name="Heiman D."/>
            <person name="Hepburn T."/>
            <person name="Howarth C."/>
            <person name="Jen D."/>
            <person name="Larson L."/>
            <person name="Lewis B."/>
            <person name="Mehta T."/>
            <person name="Park D."/>
            <person name="Pearson M."/>
            <person name="Roberts A."/>
            <person name="Saif S."/>
            <person name="Shenoy N."/>
            <person name="Sisk P."/>
            <person name="Stolte C."/>
            <person name="Sykes S."/>
            <person name="Thomson T."/>
            <person name="Walk T."/>
            <person name="White J."/>
            <person name="Yandava C."/>
            <person name="Burger G."/>
            <person name="Gray M.W."/>
            <person name="Holland P.W.H."/>
            <person name="King N."/>
            <person name="Lang F.B.F."/>
            <person name="Roger A.J."/>
            <person name="Ruiz-Trillo I."/>
            <person name="Lander E."/>
            <person name="Nusbaum C."/>
        </authorList>
    </citation>
    <scope>NUCLEOTIDE SEQUENCE [LARGE SCALE GENOMIC DNA]</scope>
    <source>
        <strain evidence="6 7">DAOM BR117</strain>
    </source>
</reference>
<dbReference type="GO" id="GO:0004197">
    <property type="term" value="F:cysteine-type endopeptidase activity"/>
    <property type="evidence" value="ECO:0007669"/>
    <property type="project" value="InterPro"/>
</dbReference>
<feature type="compositionally biased region" description="Low complexity" evidence="4">
    <location>
        <begin position="86"/>
        <end position="125"/>
    </location>
</feature>
<keyword evidence="2" id="KW-0053">Apoptosis</keyword>
<dbReference type="GO" id="GO:0006915">
    <property type="term" value="P:apoptotic process"/>
    <property type="evidence" value="ECO:0007669"/>
    <property type="project" value="UniProtKB-KW"/>
</dbReference>
<feature type="compositionally biased region" description="Low complexity" evidence="4">
    <location>
        <begin position="139"/>
        <end position="170"/>
    </location>
</feature>
<dbReference type="InParanoid" id="A0A0L0H733"/>
<accession>A0A0L0H733</accession>
<evidence type="ECO:0000313" key="6">
    <source>
        <dbReference type="EMBL" id="KNC97047.1"/>
    </source>
</evidence>
<keyword evidence="3" id="KW-0788">Thiol protease</keyword>
<name>A0A0L0H733_SPIPD</name>
<evidence type="ECO:0000256" key="3">
    <source>
        <dbReference type="ARBA" id="ARBA00022807"/>
    </source>
</evidence>
<dbReference type="GO" id="GO:0006508">
    <property type="term" value="P:proteolysis"/>
    <property type="evidence" value="ECO:0007669"/>
    <property type="project" value="InterPro"/>
</dbReference>
<dbReference type="Gene3D" id="3.40.50.12660">
    <property type="match status" value="2"/>
</dbReference>
<dbReference type="InterPro" id="IPR011600">
    <property type="entry name" value="Pept_C14_caspase"/>
</dbReference>
<dbReference type="PANTHER" id="PTHR48104:SF30">
    <property type="entry name" value="METACASPASE-1"/>
    <property type="match status" value="1"/>
</dbReference>
<dbReference type="Proteomes" id="UP000053201">
    <property type="component" value="Unassembled WGS sequence"/>
</dbReference>
<evidence type="ECO:0000256" key="2">
    <source>
        <dbReference type="ARBA" id="ARBA00022703"/>
    </source>
</evidence>
<keyword evidence="3" id="KW-0645">Protease</keyword>
<dbReference type="STRING" id="645134.A0A0L0H733"/>
<organism evidence="6 7">
    <name type="scientific">Spizellomyces punctatus (strain DAOM BR117)</name>
    <dbReference type="NCBI Taxonomy" id="645134"/>
    <lineage>
        <taxon>Eukaryota</taxon>
        <taxon>Fungi</taxon>
        <taxon>Fungi incertae sedis</taxon>
        <taxon>Chytridiomycota</taxon>
        <taxon>Chytridiomycota incertae sedis</taxon>
        <taxon>Chytridiomycetes</taxon>
        <taxon>Spizellomycetales</taxon>
        <taxon>Spizellomycetaceae</taxon>
        <taxon>Spizellomyces</taxon>
    </lineage>
</organism>
<dbReference type="RefSeq" id="XP_016605087.1">
    <property type="nucleotide sequence ID" value="XM_016755610.1"/>
</dbReference>
<evidence type="ECO:0000313" key="7">
    <source>
        <dbReference type="Proteomes" id="UP000053201"/>
    </source>
</evidence>
<protein>
    <recommendedName>
        <fullName evidence="5">Peptidase C14 caspase domain-containing protein</fullName>
    </recommendedName>
</protein>
<dbReference type="OMA" id="INYFNQE"/>
<keyword evidence="7" id="KW-1185">Reference proteome</keyword>
<dbReference type="Pfam" id="PF00656">
    <property type="entry name" value="Peptidase_C14"/>
    <property type="match status" value="1"/>
</dbReference>
<sequence length="474" mass="51346">MSFLNNIMKNMDKVPLDKIQGIVKEKFNVDLPLGNQQQQQQQQASSSYGQNQGGYPPQQGGYGAPQQNYAGGYGSPQQGNPGGYGAPQPSGYPQQAGYGQPGGYSAQQSGGYSGGQPPSYGPVQGEEAGISGAPTIGYHHVPQGQPGHIQQQPLQVAAGTPQAQQWGTQTTGGKRRALFIGINYFGQKGELKGCINDVQNVHKWLTSNYPFAEILVLTDDQQDPSRKPTRANLLNACRWLVEGVQPGDAFFIHYSGHGSQQKDTSGLEKDGFAETIVPVDYEAAGQITDDELHDILVRPLPKGSRLTAIFDCCHSGSILDLPFTYTVDGSLEVIVRDNRNEAIKAGIKAGLAFFKKDNATALREAKQVFSLLTQKPDDPAQHEQNVKQYGSDALVVQFSGCRDDQTSADASIGGEATGAMSWALLKTLNAHQHHMTYTEVLRDTRQLLQGQYKQIPQMSTGHQMDVSSMMFSVI</sequence>
<dbReference type="VEuPathDB" id="FungiDB:SPPG_07445"/>
<evidence type="ECO:0000259" key="5">
    <source>
        <dbReference type="Pfam" id="PF00656"/>
    </source>
</evidence>
<dbReference type="InterPro" id="IPR050452">
    <property type="entry name" value="Metacaspase"/>
</dbReference>
<dbReference type="eggNOG" id="KOG1546">
    <property type="taxonomic scope" value="Eukaryota"/>
</dbReference>
<dbReference type="AlphaFoldDB" id="A0A0L0H733"/>
<dbReference type="SUPFAM" id="SSF52129">
    <property type="entry name" value="Caspase-like"/>
    <property type="match status" value="1"/>
</dbReference>
<proteinExistence type="inferred from homology"/>
<evidence type="ECO:0000256" key="4">
    <source>
        <dbReference type="SAM" id="MobiDB-lite"/>
    </source>
</evidence>
<dbReference type="OrthoDB" id="3223806at2759"/>
<feature type="compositionally biased region" description="Low complexity" evidence="4">
    <location>
        <begin position="34"/>
        <end position="70"/>
    </location>
</feature>
<gene>
    <name evidence="6" type="ORF">SPPG_07445</name>
</gene>
<feature type="domain" description="Peptidase C14 caspase" evidence="5">
    <location>
        <begin position="174"/>
        <end position="460"/>
    </location>
</feature>
<dbReference type="PANTHER" id="PTHR48104">
    <property type="entry name" value="METACASPASE-4"/>
    <property type="match status" value="1"/>
</dbReference>